<accession>A0AAV9T257</accession>
<sequence length="488" mass="53106">MSIQPQASFSSETTAVTSRGNVYPSVEEFASFKLPPKPTIIEPACDDISDLSDESRHAHRLAPRPFTPTPPSPVTTESTDRNLDDDTPSTVHGESMITPRNTLATAKRASLLTVPASPRWPFQDATPRASVMVPITRSITESSQGFNRSTRNSQVGQVSVSESLDEFQVNHPNARLLSLHPRPLTYFSVTRNLANIPELVEKPQGDAQSRQSIPATFRDGAASPFDYHHGRRWSRHLIDIHLHRRHGDRDRVMANGGTETFWFQRISVDSNIFRASAILTMFFLMNSFISASSLVTLTTARLNVPHGLIVWVIVSLTTSVFTVTILCLMNNFRNAAVPSDEESQIDSAHQHKRSFDAHVQLPLPASPSEVHHRRQLAAAAAAEREPAAHAAQTNHELTKSARGSGMIQASRPSSAGPALDTATPSSTHETDSVHLKTGKTQEQDNNSAAVYCWTDVSLGPETSSDTSSMTAVIATTSQAPTSNPASGS</sequence>
<keyword evidence="2" id="KW-0812">Transmembrane</keyword>
<feature type="compositionally biased region" description="Polar residues" evidence="1">
    <location>
        <begin position="460"/>
        <end position="488"/>
    </location>
</feature>
<protein>
    <submittedName>
        <fullName evidence="3">Uncharacterized protein</fullName>
    </submittedName>
</protein>
<proteinExistence type="predicted"/>
<organism evidence="3 4">
    <name type="scientific">Colletotrichum tabaci</name>
    <dbReference type="NCBI Taxonomy" id="1209068"/>
    <lineage>
        <taxon>Eukaryota</taxon>
        <taxon>Fungi</taxon>
        <taxon>Dikarya</taxon>
        <taxon>Ascomycota</taxon>
        <taxon>Pezizomycotina</taxon>
        <taxon>Sordariomycetes</taxon>
        <taxon>Hypocreomycetidae</taxon>
        <taxon>Glomerellales</taxon>
        <taxon>Glomerellaceae</taxon>
        <taxon>Colletotrichum</taxon>
        <taxon>Colletotrichum destructivum species complex</taxon>
    </lineage>
</organism>
<evidence type="ECO:0000256" key="2">
    <source>
        <dbReference type="SAM" id="Phobius"/>
    </source>
</evidence>
<evidence type="ECO:0000313" key="3">
    <source>
        <dbReference type="EMBL" id="KAK6211690.1"/>
    </source>
</evidence>
<keyword evidence="2" id="KW-1133">Transmembrane helix</keyword>
<feature type="compositionally biased region" description="Polar residues" evidence="1">
    <location>
        <begin position="1"/>
        <end position="20"/>
    </location>
</feature>
<comment type="caution">
    <text evidence="3">The sequence shown here is derived from an EMBL/GenBank/DDBJ whole genome shotgun (WGS) entry which is preliminary data.</text>
</comment>
<dbReference type="AlphaFoldDB" id="A0AAV9T257"/>
<feature type="region of interest" description="Disordered" evidence="1">
    <location>
        <begin position="1"/>
        <end position="22"/>
    </location>
</feature>
<keyword evidence="2" id="KW-0472">Membrane</keyword>
<evidence type="ECO:0000313" key="4">
    <source>
        <dbReference type="Proteomes" id="UP001327957"/>
    </source>
</evidence>
<feature type="region of interest" description="Disordered" evidence="1">
    <location>
        <begin position="53"/>
        <end position="95"/>
    </location>
</feature>
<feature type="region of interest" description="Disordered" evidence="1">
    <location>
        <begin position="367"/>
        <end position="488"/>
    </location>
</feature>
<feature type="transmembrane region" description="Helical" evidence="2">
    <location>
        <begin position="308"/>
        <end position="329"/>
    </location>
</feature>
<evidence type="ECO:0000256" key="1">
    <source>
        <dbReference type="SAM" id="MobiDB-lite"/>
    </source>
</evidence>
<keyword evidence="4" id="KW-1185">Reference proteome</keyword>
<name>A0AAV9T257_9PEZI</name>
<dbReference type="Proteomes" id="UP001327957">
    <property type="component" value="Unassembled WGS sequence"/>
</dbReference>
<dbReference type="EMBL" id="JASAOK010000046">
    <property type="protein sequence ID" value="KAK6211690.1"/>
    <property type="molecule type" value="Genomic_DNA"/>
</dbReference>
<reference evidence="3 4" key="1">
    <citation type="submission" date="2023-04" db="EMBL/GenBank/DDBJ databases">
        <title>Colletotrichum tabacum stain YC1 causing leaf anthracnose on Nicotiana tabacum(L.) cv.</title>
        <authorList>
            <person name="Ji Z."/>
            <person name="Wang M."/>
            <person name="Zhang J."/>
            <person name="Wang N."/>
            <person name="Zhou Z."/>
        </authorList>
    </citation>
    <scope>NUCLEOTIDE SEQUENCE [LARGE SCALE GENOMIC DNA]</scope>
    <source>
        <strain evidence="3 4">YC1</strain>
    </source>
</reference>
<feature type="compositionally biased region" description="Basic and acidic residues" evidence="1">
    <location>
        <begin position="428"/>
        <end position="442"/>
    </location>
</feature>
<feature type="transmembrane region" description="Helical" evidence="2">
    <location>
        <begin position="272"/>
        <end position="296"/>
    </location>
</feature>
<gene>
    <name evidence="3" type="ORF">QIS74_10954</name>
</gene>